<keyword evidence="6" id="KW-0479">Metal-binding</keyword>
<dbReference type="PANTHER" id="PTHR12589">
    <property type="entry name" value="PYRUVOYL TETRAHYDROBIOPTERIN SYNTHASE"/>
    <property type="match status" value="1"/>
</dbReference>
<dbReference type="Pfam" id="PF01242">
    <property type="entry name" value="PTPS"/>
    <property type="match status" value="1"/>
</dbReference>
<dbReference type="OrthoDB" id="9804698at2"/>
<dbReference type="PANTHER" id="PTHR12589:SF7">
    <property type="entry name" value="6-PYRUVOYL TETRAHYDROBIOPTERIN SYNTHASE"/>
    <property type="match status" value="1"/>
</dbReference>
<evidence type="ECO:0000256" key="2">
    <source>
        <dbReference type="ARBA" id="ARBA00005061"/>
    </source>
</evidence>
<accession>A0A317T593</accession>
<dbReference type="InterPro" id="IPR007115">
    <property type="entry name" value="6-PTP_synth/QueD"/>
</dbReference>
<gene>
    <name evidence="11" type="ORF">CR164_08165</name>
</gene>
<comment type="similarity">
    <text evidence="3">Belongs to the PTPS family. QueD subfamily.</text>
</comment>
<dbReference type="EC" id="4.1.2.50" evidence="4"/>
<dbReference type="FunFam" id="3.30.479.10:FF:000003">
    <property type="entry name" value="6-pyruvoyl tetrahydrobiopterin synthase"/>
    <property type="match status" value="1"/>
</dbReference>
<proteinExistence type="inferred from homology"/>
<evidence type="ECO:0000256" key="9">
    <source>
        <dbReference type="ARBA" id="ARBA00031449"/>
    </source>
</evidence>
<evidence type="ECO:0000256" key="8">
    <source>
        <dbReference type="ARBA" id="ARBA00023239"/>
    </source>
</evidence>
<dbReference type="Proteomes" id="UP000246278">
    <property type="component" value="Unassembled WGS sequence"/>
</dbReference>
<evidence type="ECO:0000256" key="3">
    <source>
        <dbReference type="ARBA" id="ARBA00008900"/>
    </source>
</evidence>
<sequence>MNDILQKPRKVYVTRTIEFNAAHRLYSTDLSDDENREIYGKCSNTYGHGHNYELEITVSGFVDRTTGFLLDMKELKKILEKEIMNRFDHKHLNFDVEELRDTVPSTEILAVTVWDILTTALQSYINKGITLHEVKIHETRKNSVRYLGE</sequence>
<keyword evidence="8" id="KW-0456">Lyase</keyword>
<dbReference type="Gene3D" id="3.30.479.10">
    <property type="entry name" value="6-pyruvoyl tetrahydropterin synthase/QueD"/>
    <property type="match status" value="1"/>
</dbReference>
<comment type="caution">
    <text evidence="11">The sequence shown here is derived from an EMBL/GenBank/DDBJ whole genome shotgun (WGS) entry which is preliminary data.</text>
</comment>
<evidence type="ECO:0000256" key="7">
    <source>
        <dbReference type="ARBA" id="ARBA00022833"/>
    </source>
</evidence>
<evidence type="ECO:0000256" key="1">
    <source>
        <dbReference type="ARBA" id="ARBA00001947"/>
    </source>
</evidence>
<reference evidence="12" key="1">
    <citation type="submission" date="2017-10" db="EMBL/GenBank/DDBJ databases">
        <authorList>
            <person name="Gaisin V.A."/>
            <person name="Rysina M.S."/>
            <person name="Grouzdev D.S."/>
        </authorList>
    </citation>
    <scope>NUCLEOTIDE SEQUENCE [LARGE SCALE GENOMIC DNA]</scope>
    <source>
        <strain evidence="12">V1</strain>
    </source>
</reference>
<comment type="cofactor">
    <cofactor evidence="1">
        <name>Zn(2+)</name>
        <dbReference type="ChEBI" id="CHEBI:29105"/>
    </cofactor>
</comment>
<protein>
    <recommendedName>
        <fullName evidence="5">6-carboxy-5,6,7,8-tetrahydropterin synthase</fullName>
        <ecNumber evidence="4">4.1.2.50</ecNumber>
    </recommendedName>
    <alternativeName>
        <fullName evidence="9">Queuosine biosynthesis protein QueD</fullName>
    </alternativeName>
</protein>
<dbReference type="EMBL" id="PDNZ01000005">
    <property type="protein sequence ID" value="PWW81919.1"/>
    <property type="molecule type" value="Genomic_DNA"/>
</dbReference>
<dbReference type="UniPathway" id="UPA00391"/>
<dbReference type="GO" id="GO:0046872">
    <property type="term" value="F:metal ion binding"/>
    <property type="evidence" value="ECO:0007669"/>
    <property type="project" value="UniProtKB-KW"/>
</dbReference>
<evidence type="ECO:0000256" key="10">
    <source>
        <dbReference type="ARBA" id="ARBA00048807"/>
    </source>
</evidence>
<dbReference type="GO" id="GO:0070497">
    <property type="term" value="F:6-carboxytetrahydropterin synthase activity"/>
    <property type="evidence" value="ECO:0007669"/>
    <property type="project" value="UniProtKB-EC"/>
</dbReference>
<comment type="catalytic activity">
    <reaction evidence="10">
        <text>7,8-dihydroneopterin 3'-triphosphate + H2O = 6-carboxy-5,6,7,8-tetrahydropterin + triphosphate + acetaldehyde + 2 H(+)</text>
        <dbReference type="Rhea" id="RHEA:27966"/>
        <dbReference type="ChEBI" id="CHEBI:15343"/>
        <dbReference type="ChEBI" id="CHEBI:15377"/>
        <dbReference type="ChEBI" id="CHEBI:15378"/>
        <dbReference type="ChEBI" id="CHEBI:18036"/>
        <dbReference type="ChEBI" id="CHEBI:58462"/>
        <dbReference type="ChEBI" id="CHEBI:61032"/>
        <dbReference type="EC" id="4.1.2.50"/>
    </reaction>
</comment>
<keyword evidence="12" id="KW-1185">Reference proteome</keyword>
<evidence type="ECO:0000256" key="4">
    <source>
        <dbReference type="ARBA" id="ARBA00012982"/>
    </source>
</evidence>
<dbReference type="InterPro" id="IPR038418">
    <property type="entry name" value="6-PTP_synth/QueD_sf"/>
</dbReference>
<dbReference type="SUPFAM" id="SSF55620">
    <property type="entry name" value="Tetrahydrobiopterin biosynthesis enzymes-like"/>
    <property type="match status" value="1"/>
</dbReference>
<organism evidence="11 12">
    <name type="scientific">Prosthecochloris marina</name>
    <dbReference type="NCBI Taxonomy" id="2017681"/>
    <lineage>
        <taxon>Bacteria</taxon>
        <taxon>Pseudomonadati</taxon>
        <taxon>Chlorobiota</taxon>
        <taxon>Chlorobiia</taxon>
        <taxon>Chlorobiales</taxon>
        <taxon>Chlorobiaceae</taxon>
        <taxon>Prosthecochloris</taxon>
    </lineage>
</organism>
<keyword evidence="7" id="KW-0862">Zinc</keyword>
<dbReference type="RefSeq" id="WP_110023619.1">
    <property type="nucleotide sequence ID" value="NZ_PDNZ01000005.1"/>
</dbReference>
<name>A0A317T593_9CHLB</name>
<evidence type="ECO:0000313" key="12">
    <source>
        <dbReference type="Proteomes" id="UP000246278"/>
    </source>
</evidence>
<comment type="pathway">
    <text evidence="2">Purine metabolism; 7-cyano-7-deazaguanine biosynthesis.</text>
</comment>
<evidence type="ECO:0000256" key="6">
    <source>
        <dbReference type="ARBA" id="ARBA00022723"/>
    </source>
</evidence>
<dbReference type="AlphaFoldDB" id="A0A317T593"/>
<evidence type="ECO:0000256" key="5">
    <source>
        <dbReference type="ARBA" id="ARBA00018141"/>
    </source>
</evidence>
<evidence type="ECO:0000313" key="11">
    <source>
        <dbReference type="EMBL" id="PWW81919.1"/>
    </source>
</evidence>